<dbReference type="NCBIfam" id="TIGR01593">
    <property type="entry name" value="holin_tox_secr"/>
    <property type="match status" value="1"/>
</dbReference>
<organism evidence="7 8">
    <name type="scientific">Bacillus amyloliquefaciens (strain ATCC 23350 / DSM 7 / BCRC 11601 / CCUG 28519 / NBRC 15535 / NRRL B-14393 / F)</name>
    <dbReference type="NCBI Taxonomy" id="692420"/>
    <lineage>
        <taxon>Bacteria</taxon>
        <taxon>Bacillati</taxon>
        <taxon>Bacillota</taxon>
        <taxon>Bacilli</taxon>
        <taxon>Bacillales</taxon>
        <taxon>Bacillaceae</taxon>
        <taxon>Bacillus</taxon>
        <taxon>Bacillus amyloliquefaciens group</taxon>
    </lineage>
</organism>
<comment type="subcellular location">
    <subcellularLocation>
        <location evidence="1">Membrane</location>
        <topology evidence="1">Multi-pass membrane protein</topology>
    </subcellularLocation>
</comment>
<gene>
    <name evidence="7" type="primary">ytkC</name>
    <name evidence="7" type="ordered locus">BAMF_2846</name>
</gene>
<dbReference type="GO" id="GO:0016020">
    <property type="term" value="C:membrane"/>
    <property type="evidence" value="ECO:0007669"/>
    <property type="project" value="UniProtKB-SubCell"/>
</dbReference>
<comment type="similarity">
    <text evidence="5">Belongs to the bacteriophage holin family. Cp-1 holin subfamily.</text>
</comment>
<sequence length="138" mass="15529">MLDQVGRDFGIFSFFAVIVSAAGFFFGGFQYSFLILLSVMAIEFISTSLKESLLQQLSPKKLFARLVKKIVTLSLVSVCHFFDQLLHTEGSIRNLAIMFYILYESIQIVITASSLGIPVPQVLVDLLDTLKNKFKRKP</sequence>
<feature type="transmembrane region" description="Helical" evidence="6">
    <location>
        <begin position="12"/>
        <end position="45"/>
    </location>
</feature>
<dbReference type="AlphaFoldDB" id="A0A9P1NIL2"/>
<dbReference type="KEGG" id="bao:BAMF_2846"/>
<dbReference type="Pfam" id="PF05105">
    <property type="entry name" value="Phage_holin_4_1"/>
    <property type="match status" value="1"/>
</dbReference>
<keyword evidence="2 6" id="KW-0812">Transmembrane</keyword>
<keyword evidence="4 6" id="KW-0472">Membrane</keyword>
<evidence type="ECO:0000313" key="8">
    <source>
        <dbReference type="Proteomes" id="UP000006562"/>
    </source>
</evidence>
<accession>A0A9P1NIL2</accession>
<keyword evidence="8" id="KW-1185">Reference proteome</keyword>
<dbReference type="Proteomes" id="UP000006562">
    <property type="component" value="Chromosome"/>
</dbReference>
<name>A0A9P1NIL2_BACAS</name>
<reference evidence="7 8" key="1">
    <citation type="journal article" date="2011" name="Int. J. Syst. Evol. Microbiol.">
        <title>Relationship of Bacillus amyloliquefaciens clades associated with strains DSM 7T and FZB42T: a proposal for Bacillus amyloliquefaciens subsp. amyloliquefaciens subsp. nov. and Bacillus amyloliquefaciens subsp. plantarum subsp. nov. based on complete genome sequence comparisons.</title>
        <authorList>
            <person name="Borriss R."/>
            <person name="Chen X.H."/>
            <person name="Rueckert C."/>
            <person name="Blom J."/>
            <person name="Becker A."/>
            <person name="Baumgarth B."/>
            <person name="Fan B."/>
            <person name="Pukall R."/>
            <person name="Schumann P."/>
            <person name="Sproer C."/>
            <person name="Junge H."/>
            <person name="Vater J."/>
            <person name="Puhler A."/>
            <person name="Klenk H.P."/>
        </authorList>
    </citation>
    <scope>NUCLEOTIDE SEQUENCE [LARGE SCALE GENOMIC DNA]</scope>
    <source>
        <strain evidence="8">DSM 7</strain>
    </source>
</reference>
<dbReference type="InterPro" id="IPR006480">
    <property type="entry name" value="Phage_holin_4_1"/>
</dbReference>
<evidence type="ECO:0000256" key="5">
    <source>
        <dbReference type="ARBA" id="ARBA00023600"/>
    </source>
</evidence>
<evidence type="ECO:0000256" key="2">
    <source>
        <dbReference type="ARBA" id="ARBA00022692"/>
    </source>
</evidence>
<evidence type="ECO:0000256" key="1">
    <source>
        <dbReference type="ARBA" id="ARBA00004141"/>
    </source>
</evidence>
<proteinExistence type="inferred from homology"/>
<dbReference type="EMBL" id="FN597644">
    <property type="protein sequence ID" value="CBI43972.1"/>
    <property type="molecule type" value="Genomic_DNA"/>
</dbReference>
<evidence type="ECO:0000256" key="4">
    <source>
        <dbReference type="ARBA" id="ARBA00023136"/>
    </source>
</evidence>
<protein>
    <submittedName>
        <fullName evidence="7">Autolytic amidase</fullName>
    </submittedName>
</protein>
<reference evidence="8" key="2">
    <citation type="journal article" date="2011" name="J. Biotechnol.">
        <title>Genome sequence of B. amyloliquefaciens type strain DSM7(T) reveals differences to plant-associated B. amyloliquefaciens FZB42.</title>
        <authorList>
            <person name="Ruckert C."/>
            <person name="Blom J."/>
            <person name="Chen X."/>
            <person name="Reva O."/>
            <person name="Borriss R."/>
        </authorList>
    </citation>
    <scope>NUCLEOTIDE SEQUENCE [LARGE SCALE GENOMIC DNA]</scope>
    <source>
        <strain evidence="8">DSM 7</strain>
    </source>
</reference>
<evidence type="ECO:0000256" key="3">
    <source>
        <dbReference type="ARBA" id="ARBA00022989"/>
    </source>
</evidence>
<keyword evidence="3 6" id="KW-1133">Transmembrane helix</keyword>
<evidence type="ECO:0000256" key="6">
    <source>
        <dbReference type="SAM" id="Phobius"/>
    </source>
</evidence>
<evidence type="ECO:0000313" key="7">
    <source>
        <dbReference type="EMBL" id="CBI43972.1"/>
    </source>
</evidence>